<organism evidence="1 2">
    <name type="scientific">Persea americana</name>
    <name type="common">Avocado</name>
    <dbReference type="NCBI Taxonomy" id="3435"/>
    <lineage>
        <taxon>Eukaryota</taxon>
        <taxon>Viridiplantae</taxon>
        <taxon>Streptophyta</taxon>
        <taxon>Embryophyta</taxon>
        <taxon>Tracheophyta</taxon>
        <taxon>Spermatophyta</taxon>
        <taxon>Magnoliopsida</taxon>
        <taxon>Magnoliidae</taxon>
        <taxon>Laurales</taxon>
        <taxon>Lauraceae</taxon>
        <taxon>Persea</taxon>
    </lineage>
</organism>
<reference evidence="1 2" key="1">
    <citation type="journal article" date="2022" name="Hortic Res">
        <title>A haplotype resolved chromosomal level avocado genome allows analysis of novel avocado genes.</title>
        <authorList>
            <person name="Nath O."/>
            <person name="Fletcher S.J."/>
            <person name="Hayward A."/>
            <person name="Shaw L.M."/>
            <person name="Masouleh A.K."/>
            <person name="Furtado A."/>
            <person name="Henry R.J."/>
            <person name="Mitter N."/>
        </authorList>
    </citation>
    <scope>NUCLEOTIDE SEQUENCE [LARGE SCALE GENOMIC DNA]</scope>
    <source>
        <strain evidence="2">cv. Hass</strain>
    </source>
</reference>
<protein>
    <submittedName>
        <fullName evidence="1">Uncharacterized protein</fullName>
    </submittedName>
</protein>
<accession>A0ACC2KMA9</accession>
<evidence type="ECO:0000313" key="2">
    <source>
        <dbReference type="Proteomes" id="UP001234297"/>
    </source>
</evidence>
<dbReference type="EMBL" id="CM056818">
    <property type="protein sequence ID" value="KAJ8621902.1"/>
    <property type="molecule type" value="Genomic_DNA"/>
</dbReference>
<evidence type="ECO:0000313" key="1">
    <source>
        <dbReference type="EMBL" id="KAJ8621902.1"/>
    </source>
</evidence>
<dbReference type="Proteomes" id="UP001234297">
    <property type="component" value="Chromosome 10"/>
</dbReference>
<sequence>MSGQNSAILPSGYCPKNSHRSTATAIASGPYLSAQDLVSSGQSPASCQQLIPSPFQRSESMGFPGQQLQHNGRLLHAVASCCFATASCRAAANCCAATTCGA</sequence>
<proteinExistence type="predicted"/>
<keyword evidence="2" id="KW-1185">Reference proteome</keyword>
<gene>
    <name evidence="1" type="ORF">MRB53_030431</name>
</gene>
<comment type="caution">
    <text evidence="1">The sequence shown here is derived from an EMBL/GenBank/DDBJ whole genome shotgun (WGS) entry which is preliminary data.</text>
</comment>
<name>A0ACC2KMA9_PERAE</name>